<proteinExistence type="predicted"/>
<reference evidence="1" key="2">
    <citation type="submission" date="2023-01" db="EMBL/GenBank/DDBJ databases">
        <authorList>
            <person name="Sun Q."/>
            <person name="Evtushenko L."/>
        </authorList>
    </citation>
    <scope>NUCLEOTIDE SEQUENCE</scope>
    <source>
        <strain evidence="1">VKM B-2347</strain>
    </source>
</reference>
<name>A0A9W6MX63_9HYPH</name>
<accession>A0A9W6MX63</accession>
<gene>
    <name evidence="1" type="ORF">GCM10008179_33860</name>
</gene>
<reference evidence="1" key="1">
    <citation type="journal article" date="2014" name="Int. J. Syst. Evol. Microbiol.">
        <title>Complete genome sequence of Corynebacterium casei LMG S-19264T (=DSM 44701T), isolated from a smear-ripened cheese.</title>
        <authorList>
            <consortium name="US DOE Joint Genome Institute (JGI-PGF)"/>
            <person name="Walter F."/>
            <person name="Albersmeier A."/>
            <person name="Kalinowski J."/>
            <person name="Ruckert C."/>
        </authorList>
    </citation>
    <scope>NUCLEOTIDE SEQUENCE</scope>
    <source>
        <strain evidence="1">VKM B-2347</strain>
    </source>
</reference>
<keyword evidence="2" id="KW-1185">Reference proteome</keyword>
<sequence>MTTIDLDALQPPDAAPTRTAAAQRLHLAGVALFGDRYHSALAKELKISRPLVHAMVNDQRRISREIELRLAQVIRSRIVPRLEAKIEQLSGLAKDVELKWSSTL</sequence>
<evidence type="ECO:0000313" key="2">
    <source>
        <dbReference type="Proteomes" id="UP001143372"/>
    </source>
</evidence>
<dbReference type="Proteomes" id="UP001143372">
    <property type="component" value="Unassembled WGS sequence"/>
</dbReference>
<dbReference type="EMBL" id="BSFI01000023">
    <property type="protein sequence ID" value="GLK69748.1"/>
    <property type="molecule type" value="Genomic_DNA"/>
</dbReference>
<evidence type="ECO:0000313" key="1">
    <source>
        <dbReference type="EMBL" id="GLK69748.1"/>
    </source>
</evidence>
<dbReference type="AlphaFoldDB" id="A0A9W6MX63"/>
<comment type="caution">
    <text evidence="1">The sequence shown here is derived from an EMBL/GenBank/DDBJ whole genome shotgun (WGS) entry which is preliminary data.</text>
</comment>
<dbReference type="RefSeq" id="WP_271169967.1">
    <property type="nucleotide sequence ID" value="NZ_BSFI01000023.1"/>
</dbReference>
<organism evidence="1 2">
    <name type="scientific">Hansschlegelia plantiphila</name>
    <dbReference type="NCBI Taxonomy" id="374655"/>
    <lineage>
        <taxon>Bacteria</taxon>
        <taxon>Pseudomonadati</taxon>
        <taxon>Pseudomonadota</taxon>
        <taxon>Alphaproteobacteria</taxon>
        <taxon>Hyphomicrobiales</taxon>
        <taxon>Methylopilaceae</taxon>
        <taxon>Hansschlegelia</taxon>
    </lineage>
</organism>
<protein>
    <submittedName>
        <fullName evidence="1">Uncharacterized protein</fullName>
    </submittedName>
</protein>